<evidence type="ECO:0000256" key="2">
    <source>
        <dbReference type="SAM" id="Phobius"/>
    </source>
</evidence>
<dbReference type="SUPFAM" id="SSF49384">
    <property type="entry name" value="Carbohydrate-binding domain"/>
    <property type="match status" value="1"/>
</dbReference>
<feature type="transmembrane region" description="Helical" evidence="2">
    <location>
        <begin position="175"/>
        <end position="193"/>
    </location>
</feature>
<feature type="domain" description="Cohesin" evidence="4">
    <location>
        <begin position="39"/>
        <end position="127"/>
    </location>
</feature>
<evidence type="ECO:0000256" key="1">
    <source>
        <dbReference type="SAM" id="MobiDB-lite"/>
    </source>
</evidence>
<organism evidence="5 6">
    <name type="scientific">Candidatus Roizmanbacteria bacterium CG_4_10_14_0_8_um_filter_39_9</name>
    <dbReference type="NCBI Taxonomy" id="1974829"/>
    <lineage>
        <taxon>Bacteria</taxon>
        <taxon>Candidatus Roizmaniibacteriota</taxon>
    </lineage>
</organism>
<accession>A0A2M7QCP5</accession>
<dbReference type="EMBL" id="PFLF01000102">
    <property type="protein sequence ID" value="PIY68648.1"/>
    <property type="molecule type" value="Genomic_DNA"/>
</dbReference>
<protein>
    <recommendedName>
        <fullName evidence="4">Cohesin domain-containing protein</fullName>
    </recommendedName>
</protein>
<evidence type="ECO:0000256" key="3">
    <source>
        <dbReference type="SAM" id="SignalP"/>
    </source>
</evidence>
<evidence type="ECO:0000259" key="4">
    <source>
        <dbReference type="Pfam" id="PF00963"/>
    </source>
</evidence>
<keyword evidence="2" id="KW-0472">Membrane</keyword>
<keyword evidence="2" id="KW-0812">Transmembrane</keyword>
<evidence type="ECO:0000313" key="6">
    <source>
        <dbReference type="Proteomes" id="UP000230108"/>
    </source>
</evidence>
<feature type="chain" id="PRO_5014805427" description="Cohesin domain-containing protein" evidence="3">
    <location>
        <begin position="27"/>
        <end position="216"/>
    </location>
</feature>
<proteinExistence type="predicted"/>
<dbReference type="Pfam" id="PF00963">
    <property type="entry name" value="Cohesin"/>
    <property type="match status" value="1"/>
</dbReference>
<keyword evidence="2" id="KW-1133">Transmembrane helix</keyword>
<gene>
    <name evidence="5" type="ORF">COY90_04795</name>
</gene>
<dbReference type="GO" id="GO:0000272">
    <property type="term" value="P:polysaccharide catabolic process"/>
    <property type="evidence" value="ECO:0007669"/>
    <property type="project" value="InterPro"/>
</dbReference>
<dbReference type="InterPro" id="IPR002102">
    <property type="entry name" value="Cohesin_dom"/>
</dbReference>
<evidence type="ECO:0000313" key="5">
    <source>
        <dbReference type="EMBL" id="PIY68648.1"/>
    </source>
</evidence>
<dbReference type="Gene3D" id="2.60.40.680">
    <property type="match status" value="1"/>
</dbReference>
<name>A0A2M7QCP5_9BACT</name>
<dbReference type="GO" id="GO:0030246">
    <property type="term" value="F:carbohydrate binding"/>
    <property type="evidence" value="ECO:0007669"/>
    <property type="project" value="InterPro"/>
</dbReference>
<sequence>MSLFKRPLFVFIAVAIFLSIASPVHAVKFELVPPSGQLSRGQEVTFTINIDTQGASLSTIQTGLTYDTQFLEYVSAAAGATMDSLSVDTSLGGGKLVLTGTNAADFTGAGVYATVVFKIIAQESGSTELCTLWTPSPTPTLPPDAPTATPLPPPPPTVPPPTALPQTGFGVPKTMGTIAGILFIAVAGGVFFYTKKSIYTTHTPSRATPHTKQESK</sequence>
<dbReference type="NCBIfam" id="TIGR01167">
    <property type="entry name" value="LPXTG_anchor"/>
    <property type="match status" value="1"/>
</dbReference>
<feature type="region of interest" description="Disordered" evidence="1">
    <location>
        <begin position="136"/>
        <end position="160"/>
    </location>
</feature>
<reference evidence="6" key="1">
    <citation type="submission" date="2017-09" db="EMBL/GenBank/DDBJ databases">
        <title>Depth-based differentiation of microbial function through sediment-hosted aquifers and enrichment of novel symbionts in the deep terrestrial subsurface.</title>
        <authorList>
            <person name="Probst A.J."/>
            <person name="Ladd B."/>
            <person name="Jarett J.K."/>
            <person name="Geller-Mcgrath D.E."/>
            <person name="Sieber C.M.K."/>
            <person name="Emerson J.B."/>
            <person name="Anantharaman K."/>
            <person name="Thomas B.C."/>
            <person name="Malmstrom R."/>
            <person name="Stieglmeier M."/>
            <person name="Klingl A."/>
            <person name="Woyke T."/>
            <person name="Ryan C.M."/>
            <person name="Banfield J.F."/>
        </authorList>
    </citation>
    <scope>NUCLEOTIDE SEQUENCE [LARGE SCALE GENOMIC DNA]</scope>
</reference>
<comment type="caution">
    <text evidence="5">The sequence shown here is derived from an EMBL/GenBank/DDBJ whole genome shotgun (WGS) entry which is preliminary data.</text>
</comment>
<feature type="signal peptide" evidence="3">
    <location>
        <begin position="1"/>
        <end position="26"/>
    </location>
</feature>
<dbReference type="CDD" id="cd08547">
    <property type="entry name" value="Type_II_cohesin"/>
    <property type="match status" value="1"/>
</dbReference>
<dbReference type="Proteomes" id="UP000230108">
    <property type="component" value="Unassembled WGS sequence"/>
</dbReference>
<dbReference type="InterPro" id="IPR008965">
    <property type="entry name" value="CBM2/CBM3_carb-bd_dom_sf"/>
</dbReference>
<dbReference type="AlphaFoldDB" id="A0A2M7QCP5"/>
<keyword evidence="3" id="KW-0732">Signal</keyword>